<feature type="domain" description="Prospero" evidence="8">
    <location>
        <begin position="404"/>
        <end position="560"/>
    </location>
</feature>
<keyword evidence="4" id="KW-0371">Homeobox</keyword>
<protein>
    <recommendedName>
        <fullName evidence="8">Prospero domain-containing protein</fullName>
    </recommendedName>
</protein>
<proteinExistence type="predicted"/>
<reference evidence="9" key="2">
    <citation type="submission" date="2025-09" db="UniProtKB">
        <authorList>
            <consortium name="Ensembl"/>
        </authorList>
    </citation>
    <scope>IDENTIFICATION</scope>
</reference>
<sequence length="560" mass="63817">MASYADFFDKTPQKINLPTVPSCCVHLPALHCQQTQRHPLIQDLQTSPRQIIQMNISFQTHPEKMLEAKHKANENKDTTNTDTEGGISDKHKLVVKNKLGDFDQKKSPPMKKMRAENKSKNEEFEHWGRKKRKDEMELKEFCRKKCGRHSMRIREKKMTEKKRTEGYTLTKSLMQMYQKITKSNRDCDEEAKFVQFLKIELGSAVARVIDRVLGLYTEAPEFASSSPPAAFSFLDETNEKWGCGVLKKIYKGAQRVDDKDGENTRGQSIEPSKPADVQMSEGVSGKLLPQYPLPTVCLSKPPLLAPPSRPSASPCAIPSPHYLQSMGPLPLLHLNMQELFSRTLSQQLLQPTKGFHLNTGPPLLPPVPLIGLQEPRKSEARVEVGMRGTGCTMDLYFTSGISFENGLSPCHLKKAKLLFFYTRYPSSSALKTYFSDVKFNRCVTSQMIKWFSNFREFFYIQMERFARQAVQEALTLRLRVDDSTELYRILNMHYNKSNVYQVPDGFIKVSEVALREFYAAIWTGRDCDPCWKKGIYKIICKLDSPVPDAFLLPGCPVGMG</sequence>
<dbReference type="GO" id="GO:0048468">
    <property type="term" value="P:cell development"/>
    <property type="evidence" value="ECO:0007669"/>
    <property type="project" value="UniProtKB-ARBA"/>
</dbReference>
<dbReference type="Proteomes" id="UP000694523">
    <property type="component" value="Unplaced"/>
</dbReference>
<evidence type="ECO:0000259" key="8">
    <source>
        <dbReference type="PROSITE" id="PS51818"/>
    </source>
</evidence>
<reference evidence="9" key="1">
    <citation type="submission" date="2025-08" db="UniProtKB">
        <authorList>
            <consortium name="Ensembl"/>
        </authorList>
    </citation>
    <scope>IDENTIFICATION</scope>
</reference>
<dbReference type="Ensembl" id="ENSNMLT00000030446.1">
    <property type="protein sequence ID" value="ENSNMLP00000027245.1"/>
    <property type="gene ID" value="ENSNMLG00000017370.1"/>
</dbReference>
<dbReference type="PANTHER" id="PTHR12198:SF11">
    <property type="entry name" value="PROSPERO HOMEOBOX 3"/>
    <property type="match status" value="1"/>
</dbReference>
<dbReference type="InterPro" id="IPR023082">
    <property type="entry name" value="Homeo_prospero_dom"/>
</dbReference>
<comment type="subcellular location">
    <subcellularLocation>
        <location evidence="1">Nucleus</location>
    </subcellularLocation>
</comment>
<dbReference type="GO" id="GO:0007399">
    <property type="term" value="P:nervous system development"/>
    <property type="evidence" value="ECO:0007669"/>
    <property type="project" value="UniProtKB-ARBA"/>
</dbReference>
<feature type="region of interest" description="Disordered" evidence="7">
    <location>
        <begin position="101"/>
        <end position="128"/>
    </location>
</feature>
<evidence type="ECO:0000256" key="1">
    <source>
        <dbReference type="ARBA" id="ARBA00004123"/>
    </source>
</evidence>
<dbReference type="GO" id="GO:0000978">
    <property type="term" value="F:RNA polymerase II cis-regulatory region sequence-specific DNA binding"/>
    <property type="evidence" value="ECO:0007669"/>
    <property type="project" value="TreeGrafter"/>
</dbReference>
<evidence type="ECO:0000256" key="5">
    <source>
        <dbReference type="ARBA" id="ARBA00023163"/>
    </source>
</evidence>
<dbReference type="InterPro" id="IPR037131">
    <property type="entry name" value="Homeo_prospero_dom_sf"/>
</dbReference>
<evidence type="ECO:0000313" key="9">
    <source>
        <dbReference type="Ensembl" id="ENSNMLP00000027245.1"/>
    </source>
</evidence>
<keyword evidence="5" id="KW-0804">Transcription</keyword>
<dbReference type="Gene3D" id="1.10.10.500">
    <property type="entry name" value="Homeo-prospero domain"/>
    <property type="match status" value="1"/>
</dbReference>
<keyword evidence="6" id="KW-0539">Nucleus</keyword>
<dbReference type="GO" id="GO:0005634">
    <property type="term" value="C:nucleus"/>
    <property type="evidence" value="ECO:0007669"/>
    <property type="project" value="UniProtKB-SubCell"/>
</dbReference>
<dbReference type="AlphaFoldDB" id="A0A8C6TXR2"/>
<dbReference type="PROSITE" id="PS51818">
    <property type="entry name" value="HOMEO_PROSPERO"/>
    <property type="match status" value="1"/>
</dbReference>
<feature type="region of interest" description="Disordered" evidence="7">
    <location>
        <begin position="255"/>
        <end position="278"/>
    </location>
</feature>
<keyword evidence="10" id="KW-1185">Reference proteome</keyword>
<organism evidence="9 10">
    <name type="scientific">Neogobius melanostomus</name>
    <name type="common">round goby</name>
    <dbReference type="NCBI Taxonomy" id="47308"/>
    <lineage>
        <taxon>Eukaryota</taxon>
        <taxon>Metazoa</taxon>
        <taxon>Chordata</taxon>
        <taxon>Craniata</taxon>
        <taxon>Vertebrata</taxon>
        <taxon>Euteleostomi</taxon>
        <taxon>Actinopterygii</taxon>
        <taxon>Neopterygii</taxon>
        <taxon>Teleostei</taxon>
        <taxon>Neoteleostei</taxon>
        <taxon>Acanthomorphata</taxon>
        <taxon>Gobiaria</taxon>
        <taxon>Gobiiformes</taxon>
        <taxon>Gobioidei</taxon>
        <taxon>Gobiidae</taxon>
        <taxon>Benthophilinae</taxon>
        <taxon>Neogobiini</taxon>
        <taxon>Neogobius</taxon>
    </lineage>
</organism>
<evidence type="ECO:0000256" key="4">
    <source>
        <dbReference type="ARBA" id="ARBA00023155"/>
    </source>
</evidence>
<dbReference type="SUPFAM" id="SSF46689">
    <property type="entry name" value="Homeodomain-like"/>
    <property type="match status" value="1"/>
</dbReference>
<keyword evidence="3" id="KW-0238">DNA-binding</keyword>
<dbReference type="PANTHER" id="PTHR12198">
    <property type="entry name" value="HOMEOBOX PROTEIN PROSPERO/PROX-1/CEH-26"/>
    <property type="match status" value="1"/>
</dbReference>
<dbReference type="InterPro" id="IPR009057">
    <property type="entry name" value="Homeodomain-like_sf"/>
</dbReference>
<evidence type="ECO:0000313" key="10">
    <source>
        <dbReference type="Proteomes" id="UP000694523"/>
    </source>
</evidence>
<accession>A0A8C6TXR2</accession>
<evidence type="ECO:0000256" key="6">
    <source>
        <dbReference type="ARBA" id="ARBA00023242"/>
    </source>
</evidence>
<dbReference type="GO" id="GO:0000981">
    <property type="term" value="F:DNA-binding transcription factor activity, RNA polymerase II-specific"/>
    <property type="evidence" value="ECO:0007669"/>
    <property type="project" value="TreeGrafter"/>
</dbReference>
<dbReference type="InterPro" id="IPR039350">
    <property type="entry name" value="Prospero_homeodomain"/>
</dbReference>
<dbReference type="Pfam" id="PF05044">
    <property type="entry name" value="HPD"/>
    <property type="match status" value="1"/>
</dbReference>
<evidence type="ECO:0000256" key="7">
    <source>
        <dbReference type="SAM" id="MobiDB-lite"/>
    </source>
</evidence>
<name>A0A8C6TXR2_9GOBI</name>
<feature type="compositionally biased region" description="Basic and acidic residues" evidence="7">
    <location>
        <begin position="113"/>
        <end position="128"/>
    </location>
</feature>
<evidence type="ECO:0000256" key="2">
    <source>
        <dbReference type="ARBA" id="ARBA00023015"/>
    </source>
</evidence>
<keyword evidence="2" id="KW-0805">Transcription regulation</keyword>
<evidence type="ECO:0000256" key="3">
    <source>
        <dbReference type="ARBA" id="ARBA00023125"/>
    </source>
</evidence>